<evidence type="ECO:0000313" key="2">
    <source>
        <dbReference type="EMBL" id="KAH8984114.1"/>
    </source>
</evidence>
<feature type="region of interest" description="Disordered" evidence="1">
    <location>
        <begin position="285"/>
        <end position="315"/>
    </location>
</feature>
<sequence length="315" mass="35119">MCKQTEGYCQTAPLFTITPRNYGIVDSAMAHYDIFRHHLAIKYPAYGHALWEPSPGGRYPAVAVGDVGFIREGQFHRLFNVLLSPRDPSHRLGIPEENEQLRPRVEDHIIPGTLSPNHFCSAGVALESEPGVFATGPKNPAEVTFLCRRKQGAVLSLPIQAKCENTVALGDFGEWMINHIDRWFAWARELGMGINRMEDIVLVTGVHRTRSWTNVAFLEGQTDSRVSFEVQVAADTNINWRFSPDRIIGAVLNRGPVGQDLPEDQCIFIRGYRVTRKLMILPRLKGAAGPNPDPKGPNSEPDVELVPISTVPEYT</sequence>
<dbReference type="Proteomes" id="UP001201163">
    <property type="component" value="Unassembled WGS sequence"/>
</dbReference>
<accession>A0AAD4LDA4</accession>
<keyword evidence="3" id="KW-1185">Reference proteome</keyword>
<proteinExistence type="predicted"/>
<reference evidence="2" key="1">
    <citation type="submission" date="2022-01" db="EMBL/GenBank/DDBJ databases">
        <title>Comparative genomics reveals a dynamic genome evolution in the ectomycorrhizal milk-cap (Lactarius) mushrooms.</title>
        <authorList>
            <consortium name="DOE Joint Genome Institute"/>
            <person name="Lebreton A."/>
            <person name="Tang N."/>
            <person name="Kuo A."/>
            <person name="LaButti K."/>
            <person name="Drula E."/>
            <person name="Barry K."/>
            <person name="Clum A."/>
            <person name="Lipzen A."/>
            <person name="Mousain D."/>
            <person name="Ng V."/>
            <person name="Wang R."/>
            <person name="Wang X."/>
            <person name="Dai Y."/>
            <person name="Henrissat B."/>
            <person name="Grigoriev I.V."/>
            <person name="Guerin-Laguette A."/>
            <person name="Yu F."/>
            <person name="Martin F.M."/>
        </authorList>
    </citation>
    <scope>NUCLEOTIDE SEQUENCE</scope>
    <source>
        <strain evidence="2">QP</strain>
    </source>
</reference>
<organism evidence="2 3">
    <name type="scientific">Lactarius akahatsu</name>
    <dbReference type="NCBI Taxonomy" id="416441"/>
    <lineage>
        <taxon>Eukaryota</taxon>
        <taxon>Fungi</taxon>
        <taxon>Dikarya</taxon>
        <taxon>Basidiomycota</taxon>
        <taxon>Agaricomycotina</taxon>
        <taxon>Agaricomycetes</taxon>
        <taxon>Russulales</taxon>
        <taxon>Russulaceae</taxon>
        <taxon>Lactarius</taxon>
    </lineage>
</organism>
<evidence type="ECO:0000313" key="3">
    <source>
        <dbReference type="Proteomes" id="UP001201163"/>
    </source>
</evidence>
<gene>
    <name evidence="2" type="ORF">EDB92DRAFT_1501143</name>
</gene>
<dbReference type="AlphaFoldDB" id="A0AAD4LDA4"/>
<name>A0AAD4LDA4_9AGAM</name>
<dbReference type="EMBL" id="JAKELL010000079">
    <property type="protein sequence ID" value="KAH8984114.1"/>
    <property type="molecule type" value="Genomic_DNA"/>
</dbReference>
<protein>
    <submittedName>
        <fullName evidence="2">Uncharacterized protein</fullName>
    </submittedName>
</protein>
<comment type="caution">
    <text evidence="2">The sequence shown here is derived from an EMBL/GenBank/DDBJ whole genome shotgun (WGS) entry which is preliminary data.</text>
</comment>
<evidence type="ECO:0000256" key="1">
    <source>
        <dbReference type="SAM" id="MobiDB-lite"/>
    </source>
</evidence>